<proteinExistence type="inferred from homology"/>
<comment type="subcellular location">
    <subcellularLocation>
        <location evidence="1">Membrane</location>
    </subcellularLocation>
</comment>
<dbReference type="CDD" id="cd06225">
    <property type="entry name" value="HAMP"/>
    <property type="match status" value="1"/>
</dbReference>
<evidence type="ECO:0000259" key="6">
    <source>
        <dbReference type="PROSITE" id="PS50111"/>
    </source>
</evidence>
<feature type="domain" description="Methyl-accepting transducer" evidence="6">
    <location>
        <begin position="270"/>
        <end position="499"/>
    </location>
</feature>
<dbReference type="SMART" id="SM00304">
    <property type="entry name" value="HAMP"/>
    <property type="match status" value="1"/>
</dbReference>
<sequence length="537" mass="56746">MKKLNIGARLGLGFAIVLVLLLAMSATALTRMQSAADLTDRLVNTSIKNQRSVAEWRRNIEINSAINETVYYAPDAGILEVVGPKRQAITSRSNVLQKEIEESLRNPGVREQFKLVKEERIGYMAARDALFQAKREDNRARLDDIYRNQLSPRTVSYLATVDRFANMQITATDGVAQSILASYASTRVILFTLGGAALLLGAACAWFISRSITAPLRQAVDVAERVAGGDLTSQFSRQALERGDEVGQLMSALARMNGNLAAIVGQVRDGTATISVASGEIASGNQDLSSRTEQQAGSLEETAASMEELTSTVRQNTEHARRANGLAATAAGVAGEGGRMVADVVGTMGRIDASSKRIVDIIGVIDGIAFQTNILALNAAVEAARAGEQGRGFAVVAGEVRTLAHRSAAAAKEIKSLIADSVGQVQQGTQQVARAGATMEQIVHSIEQVTVIMGEIAAASEEQSAGIEQVNTAIVEMDRVTQQNAALVEEAAAAADAMRDQATQLSAVVGTFRLEHGAAGPATARRTAPAMHPALTA</sequence>
<gene>
    <name evidence="8" type="ORF">NM04_25125</name>
</gene>
<dbReference type="OrthoDB" id="5441488at2"/>
<dbReference type="SUPFAM" id="SSF58104">
    <property type="entry name" value="Methyl-accepting chemotaxis protein (MCP) signaling domain"/>
    <property type="match status" value="1"/>
</dbReference>
<dbReference type="PANTHER" id="PTHR43531">
    <property type="entry name" value="PROTEIN ICFG"/>
    <property type="match status" value="1"/>
</dbReference>
<dbReference type="AlphaFoldDB" id="A0A422QDH3"/>
<dbReference type="InterPro" id="IPR051310">
    <property type="entry name" value="MCP_chemotaxis"/>
</dbReference>
<accession>A0A422QDH3</accession>
<dbReference type="SMART" id="SM00283">
    <property type="entry name" value="MA"/>
    <property type="match status" value="1"/>
</dbReference>
<dbReference type="InterPro" id="IPR003660">
    <property type="entry name" value="HAMP_dom"/>
</dbReference>
<dbReference type="CDD" id="cd19411">
    <property type="entry name" value="MCP2201-like_sensor"/>
    <property type="match status" value="1"/>
</dbReference>
<dbReference type="InterPro" id="IPR004089">
    <property type="entry name" value="MCPsignal_dom"/>
</dbReference>
<dbReference type="InterPro" id="IPR004090">
    <property type="entry name" value="Chemotax_Me-accpt_rcpt"/>
</dbReference>
<evidence type="ECO:0000313" key="9">
    <source>
        <dbReference type="Proteomes" id="UP000283254"/>
    </source>
</evidence>
<dbReference type="FunFam" id="1.10.287.950:FF:000001">
    <property type="entry name" value="Methyl-accepting chemotaxis sensory transducer"/>
    <property type="match status" value="1"/>
</dbReference>
<dbReference type="GO" id="GO:0004888">
    <property type="term" value="F:transmembrane signaling receptor activity"/>
    <property type="evidence" value="ECO:0007669"/>
    <property type="project" value="InterPro"/>
</dbReference>
<feature type="transmembrane region" description="Helical" evidence="5">
    <location>
        <begin position="188"/>
        <end position="208"/>
    </location>
</feature>
<dbReference type="Pfam" id="PF00672">
    <property type="entry name" value="HAMP"/>
    <property type="match status" value="1"/>
</dbReference>
<dbReference type="CDD" id="cd11386">
    <property type="entry name" value="MCP_signal"/>
    <property type="match status" value="1"/>
</dbReference>
<organism evidence="8 9">
    <name type="scientific">Massilia aurea</name>
    <dbReference type="NCBI Taxonomy" id="373040"/>
    <lineage>
        <taxon>Bacteria</taxon>
        <taxon>Pseudomonadati</taxon>
        <taxon>Pseudomonadota</taxon>
        <taxon>Betaproteobacteria</taxon>
        <taxon>Burkholderiales</taxon>
        <taxon>Oxalobacteraceae</taxon>
        <taxon>Telluria group</taxon>
        <taxon>Massilia</taxon>
    </lineage>
</organism>
<dbReference type="Pfam" id="PF00015">
    <property type="entry name" value="MCPsignal"/>
    <property type="match status" value="1"/>
</dbReference>
<dbReference type="PANTHER" id="PTHR43531:SF14">
    <property type="entry name" value="METHYL-ACCEPTING CHEMOTAXIS PROTEIN I-RELATED"/>
    <property type="match status" value="1"/>
</dbReference>
<evidence type="ECO:0000256" key="5">
    <source>
        <dbReference type="SAM" id="Phobius"/>
    </source>
</evidence>
<keyword evidence="4" id="KW-0807">Transducer</keyword>
<dbReference type="PROSITE" id="PS50111">
    <property type="entry name" value="CHEMOTAXIS_TRANSDUC_2"/>
    <property type="match status" value="1"/>
</dbReference>
<evidence type="ECO:0000256" key="3">
    <source>
        <dbReference type="ARBA" id="ARBA00029447"/>
    </source>
</evidence>
<name>A0A422QDH3_9BURK</name>
<evidence type="ECO:0000259" key="7">
    <source>
        <dbReference type="PROSITE" id="PS50885"/>
    </source>
</evidence>
<dbReference type="Gene3D" id="1.10.287.950">
    <property type="entry name" value="Methyl-accepting chemotaxis protein"/>
    <property type="match status" value="1"/>
</dbReference>
<keyword evidence="2" id="KW-0488">Methylation</keyword>
<keyword evidence="5" id="KW-0812">Transmembrane</keyword>
<evidence type="ECO:0000256" key="2">
    <source>
        <dbReference type="ARBA" id="ARBA00022481"/>
    </source>
</evidence>
<keyword evidence="5" id="KW-0472">Membrane</keyword>
<comment type="caution">
    <text evidence="8">The sequence shown here is derived from an EMBL/GenBank/DDBJ whole genome shotgun (WGS) entry which is preliminary data.</text>
</comment>
<dbReference type="InterPro" id="IPR047347">
    <property type="entry name" value="YvaQ-like_sensor"/>
</dbReference>
<keyword evidence="9" id="KW-1185">Reference proteome</keyword>
<protein>
    <submittedName>
        <fullName evidence="8">Membrane protein</fullName>
    </submittedName>
</protein>
<dbReference type="Pfam" id="PF12729">
    <property type="entry name" value="4HB_MCP_1"/>
    <property type="match status" value="1"/>
</dbReference>
<evidence type="ECO:0000256" key="1">
    <source>
        <dbReference type="ARBA" id="ARBA00004370"/>
    </source>
</evidence>
<dbReference type="PROSITE" id="PS50885">
    <property type="entry name" value="HAMP"/>
    <property type="match status" value="1"/>
</dbReference>
<dbReference type="EMBL" id="JSAB01000397">
    <property type="protein sequence ID" value="RNF28071.1"/>
    <property type="molecule type" value="Genomic_DNA"/>
</dbReference>
<evidence type="ECO:0000256" key="4">
    <source>
        <dbReference type="PROSITE-ProRule" id="PRU00284"/>
    </source>
</evidence>
<dbReference type="PRINTS" id="PR00260">
    <property type="entry name" value="CHEMTRNSDUCR"/>
</dbReference>
<dbReference type="InterPro" id="IPR024478">
    <property type="entry name" value="HlyB_4HB_MCP"/>
</dbReference>
<dbReference type="GO" id="GO:0007165">
    <property type="term" value="P:signal transduction"/>
    <property type="evidence" value="ECO:0007669"/>
    <property type="project" value="UniProtKB-KW"/>
</dbReference>
<comment type="similarity">
    <text evidence="3">Belongs to the methyl-accepting chemotaxis (MCP) protein family.</text>
</comment>
<dbReference type="RefSeq" id="WP_123072073.1">
    <property type="nucleotide sequence ID" value="NZ_JSAB01000397.1"/>
</dbReference>
<reference evidence="8" key="1">
    <citation type="submission" date="2014-10" db="EMBL/GenBank/DDBJ databases">
        <title>Massilia sp. genome.</title>
        <authorList>
            <person name="Xu B."/>
            <person name="Dai L."/>
            <person name="Huang Z."/>
        </authorList>
    </citation>
    <scope>NUCLEOTIDE SEQUENCE [LARGE SCALE GENOMIC DNA]</scope>
    <source>
        <strain evidence="8">CFS-1</strain>
    </source>
</reference>
<keyword evidence="5" id="KW-1133">Transmembrane helix</keyword>
<dbReference type="GO" id="GO:0005886">
    <property type="term" value="C:plasma membrane"/>
    <property type="evidence" value="ECO:0007669"/>
    <property type="project" value="TreeGrafter"/>
</dbReference>
<feature type="domain" description="HAMP" evidence="7">
    <location>
        <begin position="210"/>
        <end position="265"/>
    </location>
</feature>
<evidence type="ECO:0000313" key="8">
    <source>
        <dbReference type="EMBL" id="RNF28071.1"/>
    </source>
</evidence>
<dbReference type="Proteomes" id="UP000283254">
    <property type="component" value="Unassembled WGS sequence"/>
</dbReference>
<dbReference type="GO" id="GO:0006935">
    <property type="term" value="P:chemotaxis"/>
    <property type="evidence" value="ECO:0007669"/>
    <property type="project" value="InterPro"/>
</dbReference>